<gene>
    <name evidence="1" type="ORF">NRB56_46210</name>
</gene>
<reference evidence="1 2" key="1">
    <citation type="submission" date="2019-10" db="EMBL/GenBank/DDBJ databases">
        <title>Nocardia macrotermitis sp. nov. and Nocardia aurantia sp. nov., isolated from the gut of fungus growing-termite Macrotermes natalensis.</title>
        <authorList>
            <person name="Benndorf R."/>
            <person name="Schwitalla J."/>
            <person name="Martin K."/>
            <person name="De Beer W."/>
            <person name="Kaster A.-K."/>
            <person name="Vollmers J."/>
            <person name="Poulsen M."/>
            <person name="Beemelmanns C."/>
        </authorList>
    </citation>
    <scope>NUCLEOTIDE SEQUENCE [LARGE SCALE GENOMIC DNA]</scope>
    <source>
        <strain evidence="1 2">RB56</strain>
    </source>
</reference>
<dbReference type="RefSeq" id="WP_153345536.1">
    <property type="nucleotide sequence ID" value="NZ_WEGI01000010.1"/>
</dbReference>
<proteinExistence type="predicted"/>
<dbReference type="EMBL" id="WEGI01000010">
    <property type="protein sequence ID" value="MQY29032.1"/>
    <property type="molecule type" value="Genomic_DNA"/>
</dbReference>
<keyword evidence="2" id="KW-1185">Reference proteome</keyword>
<accession>A0A7K0DUH1</accession>
<protein>
    <submittedName>
        <fullName evidence="1">Uncharacterized protein</fullName>
    </submittedName>
</protein>
<comment type="caution">
    <text evidence="1">The sequence shown here is derived from an EMBL/GenBank/DDBJ whole genome shotgun (WGS) entry which is preliminary data.</text>
</comment>
<evidence type="ECO:0000313" key="2">
    <source>
        <dbReference type="Proteomes" id="UP000431401"/>
    </source>
</evidence>
<dbReference type="Proteomes" id="UP000431401">
    <property type="component" value="Unassembled WGS sequence"/>
</dbReference>
<dbReference type="AlphaFoldDB" id="A0A7K0DUH1"/>
<organism evidence="1 2">
    <name type="scientific">Nocardia aurantia</name>
    <dbReference type="NCBI Taxonomy" id="2585199"/>
    <lineage>
        <taxon>Bacteria</taxon>
        <taxon>Bacillati</taxon>
        <taxon>Actinomycetota</taxon>
        <taxon>Actinomycetes</taxon>
        <taxon>Mycobacteriales</taxon>
        <taxon>Nocardiaceae</taxon>
        <taxon>Nocardia</taxon>
    </lineage>
</organism>
<sequence>MSTTIARLTVAVLLGALIVLGGNGIRHTTLAVNECHEGFCEDSPKVPVVVPGSSATVPVAGWQRLLSTGSAG</sequence>
<evidence type="ECO:0000313" key="1">
    <source>
        <dbReference type="EMBL" id="MQY29032.1"/>
    </source>
</evidence>
<name>A0A7K0DUH1_9NOCA</name>